<dbReference type="VEuPathDB" id="MicrosporidiaDB:H312_01441"/>
<reference evidence="3" key="1">
    <citation type="submission" date="2013-02" db="EMBL/GenBank/DDBJ databases">
        <authorList>
            <consortium name="The Broad Institute Genome Sequencing Platform"/>
            <person name="Cuomo C."/>
            <person name="Becnel J."/>
            <person name="Sanscrainte N."/>
            <person name="Walker B."/>
            <person name="Young S.K."/>
            <person name="Zeng Q."/>
            <person name="Gargeya S."/>
            <person name="Fitzgerald M."/>
            <person name="Haas B."/>
            <person name="Abouelleil A."/>
            <person name="Alvarado L."/>
            <person name="Arachchi H.M."/>
            <person name="Berlin A.M."/>
            <person name="Chapman S.B."/>
            <person name="Dewar J."/>
            <person name="Goldberg J."/>
            <person name="Griggs A."/>
            <person name="Gujja S."/>
            <person name="Hansen M."/>
            <person name="Howarth C."/>
            <person name="Imamovic A."/>
            <person name="Larimer J."/>
            <person name="McCowan C."/>
            <person name="Murphy C."/>
            <person name="Neiman D."/>
            <person name="Pearson M."/>
            <person name="Priest M."/>
            <person name="Roberts A."/>
            <person name="Saif S."/>
            <person name="Shea T."/>
            <person name="Sisk P."/>
            <person name="Sykes S."/>
            <person name="Wortman J."/>
            <person name="Nusbaum C."/>
            <person name="Birren B."/>
        </authorList>
    </citation>
    <scope>NUCLEOTIDE SEQUENCE [LARGE SCALE GENOMIC DNA]</scope>
    <source>
        <strain evidence="3">PRA339</strain>
    </source>
</reference>
<evidence type="ECO:0000313" key="2">
    <source>
        <dbReference type="EMBL" id="KCZ81149.1"/>
    </source>
</evidence>
<evidence type="ECO:0000313" key="3">
    <source>
        <dbReference type="Proteomes" id="UP000030655"/>
    </source>
</evidence>
<dbReference type="Proteomes" id="UP000030655">
    <property type="component" value="Unassembled WGS sequence"/>
</dbReference>
<dbReference type="OrthoDB" id="2190876at2759"/>
<dbReference type="EMBL" id="KK365149">
    <property type="protein sequence ID" value="KCZ81149.1"/>
    <property type="molecule type" value="Genomic_DNA"/>
</dbReference>
<gene>
    <name evidence="2" type="ORF">H312_01441</name>
</gene>
<sequence length="81" mass="9428">KSILITDCYPSYPSAVAKFGSDHKIVNHSEGFCNADGINTNSIENIWSHLKKDYRERAGVKIERITLFLKEFQWKKQNLKR</sequence>
<feature type="domain" description="ISXO2-like transposase" evidence="1">
    <location>
        <begin position="2"/>
        <end position="75"/>
    </location>
</feature>
<dbReference type="InterPro" id="IPR024445">
    <property type="entry name" value="Tnp_ISXO2-like"/>
</dbReference>
<organism evidence="2 3">
    <name type="scientific">Anncaliia algerae PRA339</name>
    <dbReference type="NCBI Taxonomy" id="1288291"/>
    <lineage>
        <taxon>Eukaryota</taxon>
        <taxon>Fungi</taxon>
        <taxon>Fungi incertae sedis</taxon>
        <taxon>Microsporidia</taxon>
        <taxon>Tubulinosematoidea</taxon>
        <taxon>Tubulinosematidae</taxon>
        <taxon>Anncaliia</taxon>
    </lineage>
</organism>
<protein>
    <recommendedName>
        <fullName evidence="1">ISXO2-like transposase domain-containing protein</fullName>
    </recommendedName>
</protein>
<dbReference type="HOGENOM" id="CLU_044348_6_3_1"/>
<reference evidence="2 3" key="2">
    <citation type="submission" date="2014-03" db="EMBL/GenBank/DDBJ databases">
        <title>The Genome Sequence of Anncaliia algerae insect isolate PRA339.</title>
        <authorList>
            <consortium name="The Broad Institute Genome Sequencing Platform"/>
            <consortium name="The Broad Institute Genome Sequencing Center for Infectious Disease"/>
            <person name="Cuomo C."/>
            <person name="Becnel J."/>
            <person name="Sanscrainte N."/>
            <person name="Walker B."/>
            <person name="Young S.K."/>
            <person name="Zeng Q."/>
            <person name="Gargeya S."/>
            <person name="Fitzgerald M."/>
            <person name="Haas B."/>
            <person name="Abouelleil A."/>
            <person name="Alvarado L."/>
            <person name="Arachchi H.M."/>
            <person name="Berlin A.M."/>
            <person name="Chapman S.B."/>
            <person name="Dewar J."/>
            <person name="Goldberg J."/>
            <person name="Griggs A."/>
            <person name="Gujja S."/>
            <person name="Hansen M."/>
            <person name="Howarth C."/>
            <person name="Imamovic A."/>
            <person name="Larimer J."/>
            <person name="McCowan C."/>
            <person name="Murphy C."/>
            <person name="Neiman D."/>
            <person name="Pearson M."/>
            <person name="Priest M."/>
            <person name="Roberts A."/>
            <person name="Saif S."/>
            <person name="Shea T."/>
            <person name="Sisk P."/>
            <person name="Sykes S."/>
            <person name="Wortman J."/>
            <person name="Nusbaum C."/>
            <person name="Birren B."/>
        </authorList>
    </citation>
    <scope>NUCLEOTIDE SEQUENCE [LARGE SCALE GENOMIC DNA]</scope>
    <source>
        <strain evidence="2 3">PRA339</strain>
    </source>
</reference>
<proteinExistence type="predicted"/>
<evidence type="ECO:0000259" key="1">
    <source>
        <dbReference type="Pfam" id="PF12762"/>
    </source>
</evidence>
<dbReference type="AlphaFoldDB" id="A0A059F2D7"/>
<keyword evidence="3" id="KW-1185">Reference proteome</keyword>
<name>A0A059F2D7_9MICR</name>
<accession>A0A059F2D7</accession>
<dbReference type="Pfam" id="PF12762">
    <property type="entry name" value="DDE_Tnp_IS1595"/>
    <property type="match status" value="1"/>
</dbReference>
<feature type="non-terminal residue" evidence="2">
    <location>
        <position position="1"/>
    </location>
</feature>